<dbReference type="AlphaFoldDB" id="A0A5C3PUC9"/>
<feature type="compositionally biased region" description="Basic residues" evidence="1">
    <location>
        <begin position="287"/>
        <end position="299"/>
    </location>
</feature>
<evidence type="ECO:0000256" key="1">
    <source>
        <dbReference type="SAM" id="MobiDB-lite"/>
    </source>
</evidence>
<protein>
    <submittedName>
        <fullName evidence="2">Uncharacterized protein</fullName>
    </submittedName>
</protein>
<feature type="region of interest" description="Disordered" evidence="1">
    <location>
        <begin position="330"/>
        <end position="390"/>
    </location>
</feature>
<feature type="compositionally biased region" description="Basic and acidic residues" evidence="1">
    <location>
        <begin position="98"/>
        <end position="115"/>
    </location>
</feature>
<feature type="region of interest" description="Disordered" evidence="1">
    <location>
        <begin position="18"/>
        <end position="55"/>
    </location>
</feature>
<feature type="compositionally biased region" description="Polar residues" evidence="1">
    <location>
        <begin position="184"/>
        <end position="208"/>
    </location>
</feature>
<gene>
    <name evidence="2" type="ORF">K466DRAFT_137700</name>
</gene>
<keyword evidence="3" id="KW-1185">Reference proteome</keyword>
<proteinExistence type="predicted"/>
<dbReference type="Proteomes" id="UP000308197">
    <property type="component" value="Unassembled WGS sequence"/>
</dbReference>
<sequence>MPSMPSILSRLRLRTISQHSTASAPVPQTGLLPTSPPLLPTNAPTLSPSRSEPQLVDRRIIEDLPALLGSLEASHTPSGALRPPRPRKRSGLRTLGIRSRDPSVTRDAQDTASEEKENEEVPPTVPIAAPSAWKGKQRASGSRFSTASPWSTFGRHRPRAPRSPYGSPPSARSSRMASVDSGVLRTSQTASNVASTASVDHSSSWPTDNSHDVSVLSTLPGSGSNLSSHSHQSVAVTFGVRSPQPAGFPLPTSPSEAASQGEAYTSMPVLPSTYSTENVPSRGNTFPRRHKKRKSRSRSVQRDIPPHFTTNNALSLHDLVTSVVQVDDAGRGRTDEASQLASRGSDRRPAIAVPHALREGTRDRPCSPRHLIPPSSSSSSPTSRTLDGEHGNRAADTMLTARCHPQQKSRATALQITYRVLPPITQISWTERRSRGRVGWQTPAMQSAR</sequence>
<feature type="compositionally biased region" description="Low complexity" evidence="1">
    <location>
        <begin position="373"/>
        <end position="383"/>
    </location>
</feature>
<feature type="compositionally biased region" description="Basic and acidic residues" evidence="1">
    <location>
        <begin position="356"/>
        <end position="366"/>
    </location>
</feature>
<feature type="region of interest" description="Disordered" evidence="1">
    <location>
        <begin position="271"/>
        <end position="311"/>
    </location>
</feature>
<organism evidence="2 3">
    <name type="scientific">Polyporus arcularius HHB13444</name>
    <dbReference type="NCBI Taxonomy" id="1314778"/>
    <lineage>
        <taxon>Eukaryota</taxon>
        <taxon>Fungi</taxon>
        <taxon>Dikarya</taxon>
        <taxon>Basidiomycota</taxon>
        <taxon>Agaricomycotina</taxon>
        <taxon>Agaricomycetes</taxon>
        <taxon>Polyporales</taxon>
        <taxon>Polyporaceae</taxon>
        <taxon>Polyporus</taxon>
    </lineage>
</organism>
<name>A0A5C3PUC9_9APHY</name>
<dbReference type="InParanoid" id="A0A5C3PUC9"/>
<accession>A0A5C3PUC9</accession>
<evidence type="ECO:0000313" key="3">
    <source>
        <dbReference type="Proteomes" id="UP000308197"/>
    </source>
</evidence>
<feature type="compositionally biased region" description="Low complexity" evidence="1">
    <location>
        <begin position="168"/>
        <end position="178"/>
    </location>
</feature>
<dbReference type="EMBL" id="ML210984">
    <property type="protein sequence ID" value="TFK93276.1"/>
    <property type="molecule type" value="Genomic_DNA"/>
</dbReference>
<feature type="region of interest" description="Disordered" evidence="1">
    <location>
        <begin position="69"/>
        <end position="228"/>
    </location>
</feature>
<evidence type="ECO:0000313" key="2">
    <source>
        <dbReference type="EMBL" id="TFK93276.1"/>
    </source>
</evidence>
<feature type="compositionally biased region" description="Polar residues" evidence="1">
    <location>
        <begin position="272"/>
        <end position="284"/>
    </location>
</feature>
<feature type="compositionally biased region" description="Polar residues" evidence="1">
    <location>
        <begin position="139"/>
        <end position="151"/>
    </location>
</feature>
<reference evidence="2 3" key="1">
    <citation type="journal article" date="2019" name="Nat. Ecol. Evol.">
        <title>Megaphylogeny resolves global patterns of mushroom evolution.</title>
        <authorList>
            <person name="Varga T."/>
            <person name="Krizsan K."/>
            <person name="Foldi C."/>
            <person name="Dima B."/>
            <person name="Sanchez-Garcia M."/>
            <person name="Sanchez-Ramirez S."/>
            <person name="Szollosi G.J."/>
            <person name="Szarkandi J.G."/>
            <person name="Papp V."/>
            <person name="Albert L."/>
            <person name="Andreopoulos W."/>
            <person name="Angelini C."/>
            <person name="Antonin V."/>
            <person name="Barry K.W."/>
            <person name="Bougher N.L."/>
            <person name="Buchanan P."/>
            <person name="Buyck B."/>
            <person name="Bense V."/>
            <person name="Catcheside P."/>
            <person name="Chovatia M."/>
            <person name="Cooper J."/>
            <person name="Damon W."/>
            <person name="Desjardin D."/>
            <person name="Finy P."/>
            <person name="Geml J."/>
            <person name="Haridas S."/>
            <person name="Hughes K."/>
            <person name="Justo A."/>
            <person name="Karasinski D."/>
            <person name="Kautmanova I."/>
            <person name="Kiss B."/>
            <person name="Kocsube S."/>
            <person name="Kotiranta H."/>
            <person name="LaButti K.M."/>
            <person name="Lechner B.E."/>
            <person name="Liimatainen K."/>
            <person name="Lipzen A."/>
            <person name="Lukacs Z."/>
            <person name="Mihaltcheva S."/>
            <person name="Morgado L.N."/>
            <person name="Niskanen T."/>
            <person name="Noordeloos M.E."/>
            <person name="Ohm R.A."/>
            <person name="Ortiz-Santana B."/>
            <person name="Ovrebo C."/>
            <person name="Racz N."/>
            <person name="Riley R."/>
            <person name="Savchenko A."/>
            <person name="Shiryaev A."/>
            <person name="Soop K."/>
            <person name="Spirin V."/>
            <person name="Szebenyi C."/>
            <person name="Tomsovsky M."/>
            <person name="Tulloss R.E."/>
            <person name="Uehling J."/>
            <person name="Grigoriev I.V."/>
            <person name="Vagvolgyi C."/>
            <person name="Papp T."/>
            <person name="Martin F.M."/>
            <person name="Miettinen O."/>
            <person name="Hibbett D.S."/>
            <person name="Nagy L.G."/>
        </authorList>
    </citation>
    <scope>NUCLEOTIDE SEQUENCE [LARGE SCALE GENOMIC DNA]</scope>
    <source>
        <strain evidence="2 3">HHB13444</strain>
    </source>
</reference>
<feature type="compositionally biased region" description="Low complexity" evidence="1">
    <location>
        <begin position="40"/>
        <end position="49"/>
    </location>
</feature>